<dbReference type="AlphaFoldDB" id="A0A1I0ZWC1"/>
<gene>
    <name evidence="2" type="ORF">CXG46_08205</name>
    <name evidence="3" type="ORF">SAMN05192575_106189</name>
</gene>
<evidence type="ECO:0000313" key="4">
    <source>
        <dbReference type="Proteomes" id="UP000199113"/>
    </source>
</evidence>
<dbReference type="EMBL" id="PJBV01000014">
    <property type="protein sequence ID" value="PKH41835.1"/>
    <property type="molecule type" value="Genomic_DNA"/>
</dbReference>
<dbReference type="PANTHER" id="PTHR43108">
    <property type="entry name" value="N-ACETYLGLUCOSAMINE-6-SULFATASE FAMILY MEMBER"/>
    <property type="match status" value="1"/>
</dbReference>
<accession>A0A1I0ZWC1</accession>
<evidence type="ECO:0000313" key="5">
    <source>
        <dbReference type="Proteomes" id="UP000233565"/>
    </source>
</evidence>
<protein>
    <submittedName>
        <fullName evidence="3">Arylsulfatase A</fullName>
    </submittedName>
</protein>
<evidence type="ECO:0000313" key="3">
    <source>
        <dbReference type="EMBL" id="SFB28453.1"/>
    </source>
</evidence>
<dbReference type="Proteomes" id="UP000199113">
    <property type="component" value="Unassembled WGS sequence"/>
</dbReference>
<dbReference type="Gene3D" id="3.40.720.10">
    <property type="entry name" value="Alkaline Phosphatase, subunit A"/>
    <property type="match status" value="1"/>
</dbReference>
<dbReference type="InterPro" id="IPR017850">
    <property type="entry name" value="Alkaline_phosphatase_core_sf"/>
</dbReference>
<dbReference type="EMBL" id="FOKC01000006">
    <property type="protein sequence ID" value="SFB28453.1"/>
    <property type="molecule type" value="Genomic_DNA"/>
</dbReference>
<dbReference type="Proteomes" id="UP000233565">
    <property type="component" value="Unassembled WGS sequence"/>
</dbReference>
<name>A0A1I0ZWC1_9ACTN</name>
<evidence type="ECO:0000259" key="1">
    <source>
        <dbReference type="Pfam" id="PF00884"/>
    </source>
</evidence>
<dbReference type="CDD" id="cd16147">
    <property type="entry name" value="G6S"/>
    <property type="match status" value="1"/>
</dbReference>
<dbReference type="InterPro" id="IPR000917">
    <property type="entry name" value="Sulfatase_N"/>
</dbReference>
<proteinExistence type="predicted"/>
<evidence type="ECO:0000313" key="2">
    <source>
        <dbReference type="EMBL" id="PKH41835.1"/>
    </source>
</evidence>
<dbReference type="OrthoDB" id="9777306at2"/>
<keyword evidence="5" id="KW-1185">Reference proteome</keyword>
<feature type="domain" description="Sulfatase N-terminal" evidence="1">
    <location>
        <begin position="25"/>
        <end position="339"/>
    </location>
</feature>
<dbReference type="PANTHER" id="PTHR43108:SF8">
    <property type="entry name" value="SD21168P"/>
    <property type="match status" value="1"/>
</dbReference>
<dbReference type="STRING" id="748909.SAMN05192575_106189"/>
<sequence length="440" mass="50396">MRRPRGTMVAHGGTRRAYGVDVPDNVLWIVTDDQMRSTLRSMDRTWRRLVRKGVHFRQGYSAMPLCGPARASILTSRYPHNHGCDTNMTHQPFVAQGHDRDTAATRMKEAGYDTGYFGKYMNGLGEQPSYVAPGWDRWVTLLDGMIDDPRINVDGAVRKVASKREFDHFAAQRLRRFIRRHQDTGPWFAVYSPTAPHGPYTPSPKHADDFDEVAWDPPSFNEADMSDKPTWLRDLPPQDRRRMRQIYEGKLEELQDVDDQIGKILDALRQTGQLRRTWIFFVSDNGYLLGEHRLLSKSQPYEEAAGIPFSVRGPGVEPRTVDALVSQVDLMPTTLEIADLDPDTGRELDGRSMLGPLRSGDWSSWRRRLIIENINLDWTLLREGSHAYVEHRGTGEWELYDLERDPHQLASLRDADVSDWARKTGQFAGTQGLALRRLEQ</sequence>
<reference evidence="3" key="1">
    <citation type="submission" date="2016-10" db="EMBL/GenBank/DDBJ databases">
        <authorList>
            <person name="de Groot N.N."/>
        </authorList>
    </citation>
    <scope>NUCLEOTIDE SEQUENCE [LARGE SCALE GENOMIC DNA]</scope>
    <source>
        <strain evidence="3">CGMCC 1.10697</strain>
    </source>
</reference>
<organism evidence="3 4">
    <name type="scientific">Nocardioides alpinus</name>
    <dbReference type="NCBI Taxonomy" id="748909"/>
    <lineage>
        <taxon>Bacteria</taxon>
        <taxon>Bacillati</taxon>
        <taxon>Actinomycetota</taxon>
        <taxon>Actinomycetes</taxon>
        <taxon>Propionibacteriales</taxon>
        <taxon>Nocardioidaceae</taxon>
        <taxon>Nocardioides</taxon>
    </lineage>
</organism>
<dbReference type="Pfam" id="PF00884">
    <property type="entry name" value="Sulfatase"/>
    <property type="match status" value="1"/>
</dbReference>
<reference evidence="2 5" key="2">
    <citation type="submission" date="2017-12" db="EMBL/GenBank/DDBJ databases">
        <title>Pharmacopeia of the Arctic Ocean.</title>
        <authorList>
            <person name="Collins E."/>
            <person name="Ducluzeau A.-L."/>
        </authorList>
    </citation>
    <scope>NUCLEOTIDE SEQUENCE [LARGE SCALE GENOMIC DNA]</scope>
    <source>
        <strain evidence="2 5">DSM 23325</strain>
    </source>
</reference>
<dbReference type="SUPFAM" id="SSF53649">
    <property type="entry name" value="Alkaline phosphatase-like"/>
    <property type="match status" value="1"/>
</dbReference>